<dbReference type="Pfam" id="PF01569">
    <property type="entry name" value="PAP2"/>
    <property type="match status" value="1"/>
</dbReference>
<feature type="domain" description="Phosphatidic acid phosphatase type 2/haloperoxidase" evidence="2">
    <location>
        <begin position="104"/>
        <end position="218"/>
    </location>
</feature>
<keyword evidence="1" id="KW-1133">Transmembrane helix</keyword>
<proteinExistence type="predicted"/>
<feature type="transmembrane region" description="Helical" evidence="1">
    <location>
        <begin position="174"/>
        <end position="197"/>
    </location>
</feature>
<feature type="transmembrane region" description="Helical" evidence="1">
    <location>
        <begin position="12"/>
        <end position="32"/>
    </location>
</feature>
<evidence type="ECO:0000313" key="3">
    <source>
        <dbReference type="EMBL" id="AZN70900.1"/>
    </source>
</evidence>
<dbReference type="PANTHER" id="PTHR14969:SF13">
    <property type="entry name" value="AT30094P"/>
    <property type="match status" value="1"/>
</dbReference>
<dbReference type="Proteomes" id="UP000268192">
    <property type="component" value="Chromosome"/>
</dbReference>
<reference evidence="3 4" key="1">
    <citation type="submission" date="2018-09" db="EMBL/GenBank/DDBJ databases">
        <title>Marinorhizobium profundi gen. nov., sp. nov., isolated from a deep-sea sediment sample from the New Britain Trench and proposal of Marinorhizobiaceae fam. nov. in the order Rhizobiales of the class Alphaproteobacteria.</title>
        <authorList>
            <person name="Cao J."/>
        </authorList>
    </citation>
    <scope>NUCLEOTIDE SEQUENCE [LARGE SCALE GENOMIC DNA]</scope>
    <source>
        <strain evidence="3 4">WS11</strain>
    </source>
</reference>
<keyword evidence="1" id="KW-0812">Transmembrane</keyword>
<evidence type="ECO:0000259" key="2">
    <source>
        <dbReference type="SMART" id="SM00014"/>
    </source>
</evidence>
<dbReference type="SUPFAM" id="SSF48317">
    <property type="entry name" value="Acid phosphatase/Vanadium-dependent haloperoxidase"/>
    <property type="match status" value="1"/>
</dbReference>
<dbReference type="Gene3D" id="1.20.144.10">
    <property type="entry name" value="Phosphatidic acid phosphatase type 2/haloperoxidase"/>
    <property type="match status" value="2"/>
</dbReference>
<dbReference type="SMART" id="SM00014">
    <property type="entry name" value="acidPPc"/>
    <property type="match status" value="1"/>
</dbReference>
<gene>
    <name evidence="3" type="ORF">D5400_06075</name>
</gene>
<organism evidence="3 4">
    <name type="scientific">Georhizobium profundi</name>
    <dbReference type="NCBI Taxonomy" id="2341112"/>
    <lineage>
        <taxon>Bacteria</taxon>
        <taxon>Pseudomonadati</taxon>
        <taxon>Pseudomonadota</taxon>
        <taxon>Alphaproteobacteria</taxon>
        <taxon>Hyphomicrobiales</taxon>
        <taxon>Rhizobiaceae</taxon>
        <taxon>Georhizobium</taxon>
    </lineage>
</organism>
<dbReference type="EMBL" id="CP032509">
    <property type="protein sequence ID" value="AZN70900.1"/>
    <property type="molecule type" value="Genomic_DNA"/>
</dbReference>
<dbReference type="OrthoDB" id="9801622at2"/>
<feature type="transmembrane region" description="Helical" evidence="1">
    <location>
        <begin position="105"/>
        <end position="126"/>
    </location>
</feature>
<protein>
    <submittedName>
        <fullName evidence="3">Phosphatase PAP2 family protein</fullName>
    </submittedName>
</protein>
<keyword evidence="1" id="KW-0472">Membrane</keyword>
<feature type="transmembrane region" description="Helical" evidence="1">
    <location>
        <begin position="146"/>
        <end position="167"/>
    </location>
</feature>
<keyword evidence="4" id="KW-1185">Reference proteome</keyword>
<evidence type="ECO:0000256" key="1">
    <source>
        <dbReference type="SAM" id="Phobius"/>
    </source>
</evidence>
<dbReference type="AlphaFoldDB" id="A0A3Q8XMC4"/>
<feature type="transmembrane region" description="Helical" evidence="1">
    <location>
        <begin position="203"/>
        <end position="224"/>
    </location>
</feature>
<dbReference type="PANTHER" id="PTHR14969">
    <property type="entry name" value="SPHINGOSINE-1-PHOSPHATE PHOSPHOHYDROLASE"/>
    <property type="match status" value="1"/>
</dbReference>
<accession>A0A3Q8XMC4</accession>
<dbReference type="InterPro" id="IPR000326">
    <property type="entry name" value="PAP2/HPO"/>
</dbReference>
<sequence length="249" mass="26999">MRLTELRSAVTLKALWPIALLAVLGAGLFVFLELAEEIMEGEGLDFDESLLLALRNPADTSDPLGPPWLEETALELTALGGYPIIGLLTLAVAGYLGVATRRWAAFYVLFSVAGGAILSTVLKAFFERPRPDIVEQLDVIHTASFPSGHAMVGTVTYLTLGALLIRYARSRAEVIYVATVVFIITVTIGLTRVYLGVHWPSDVIAGWALGLSWASIVWCAIALIENRARLAELGVQARGYLHRNDKAPL</sequence>
<feature type="transmembrane region" description="Helical" evidence="1">
    <location>
        <begin position="76"/>
        <end position="98"/>
    </location>
</feature>
<dbReference type="RefSeq" id="WP_126008624.1">
    <property type="nucleotide sequence ID" value="NZ_CP032509.1"/>
</dbReference>
<evidence type="ECO:0000313" key="4">
    <source>
        <dbReference type="Proteomes" id="UP000268192"/>
    </source>
</evidence>
<dbReference type="KEGG" id="abaw:D5400_06075"/>
<dbReference type="InterPro" id="IPR036938">
    <property type="entry name" value="PAP2/HPO_sf"/>
</dbReference>
<dbReference type="CDD" id="cd03392">
    <property type="entry name" value="PAP2_like_2"/>
    <property type="match status" value="1"/>
</dbReference>
<name>A0A3Q8XMC4_9HYPH</name>